<keyword evidence="1" id="KW-0472">Membrane</keyword>
<evidence type="ECO:0000256" key="1">
    <source>
        <dbReference type="SAM" id="Phobius"/>
    </source>
</evidence>
<gene>
    <name evidence="2" type="ORF">H9S92_04020</name>
</gene>
<keyword evidence="1" id="KW-1133">Transmembrane helix</keyword>
<dbReference type="AlphaFoldDB" id="A0A923PFV4"/>
<proteinExistence type="predicted"/>
<organism evidence="2 3">
    <name type="scientific">Neolewinella lacunae</name>
    <dbReference type="NCBI Taxonomy" id="1517758"/>
    <lineage>
        <taxon>Bacteria</taxon>
        <taxon>Pseudomonadati</taxon>
        <taxon>Bacteroidota</taxon>
        <taxon>Saprospiria</taxon>
        <taxon>Saprospirales</taxon>
        <taxon>Lewinellaceae</taxon>
        <taxon>Neolewinella</taxon>
    </lineage>
</organism>
<name>A0A923PFV4_9BACT</name>
<dbReference type="Proteomes" id="UP000650081">
    <property type="component" value="Unassembled WGS sequence"/>
</dbReference>
<reference evidence="2" key="1">
    <citation type="submission" date="2020-08" db="EMBL/GenBank/DDBJ databases">
        <title>Lewinella bacteria from marine environments.</title>
        <authorList>
            <person name="Zhong Y."/>
        </authorList>
    </citation>
    <scope>NUCLEOTIDE SEQUENCE</scope>
    <source>
        <strain evidence="2">KCTC 42187</strain>
    </source>
</reference>
<keyword evidence="3" id="KW-1185">Reference proteome</keyword>
<protein>
    <recommendedName>
        <fullName evidence="4">Zinc-ribbon 15 domain-containing protein</fullName>
    </recommendedName>
</protein>
<evidence type="ECO:0000313" key="2">
    <source>
        <dbReference type="EMBL" id="MBC6993315.1"/>
    </source>
</evidence>
<evidence type="ECO:0008006" key="4">
    <source>
        <dbReference type="Google" id="ProtNLM"/>
    </source>
</evidence>
<feature type="transmembrane region" description="Helical" evidence="1">
    <location>
        <begin position="88"/>
        <end position="107"/>
    </location>
</feature>
<sequence>MIIFGSRAVHLDSAQSINATCPSCNTQGSLVLSIFRKHAHIFWIPLFPIGKVGVSQCQHCKNALDENEMPESISSRVNKLKEETKGPVWQFAGVGIFILLFIIGAFASSQSSQNTAAYLASPMAGDVYEYKFDQGSYSTFLVARVVGDSVFVHPNEYEINKITRLYRIEKPENYSTEVIGFSRADLEAMRTAGDILNIKR</sequence>
<dbReference type="EMBL" id="JACSIT010000063">
    <property type="protein sequence ID" value="MBC6993315.1"/>
    <property type="molecule type" value="Genomic_DNA"/>
</dbReference>
<keyword evidence="1" id="KW-0812">Transmembrane</keyword>
<evidence type="ECO:0000313" key="3">
    <source>
        <dbReference type="Proteomes" id="UP000650081"/>
    </source>
</evidence>
<comment type="caution">
    <text evidence="2">The sequence shown here is derived from an EMBL/GenBank/DDBJ whole genome shotgun (WGS) entry which is preliminary data.</text>
</comment>
<dbReference type="RefSeq" id="WP_187465431.1">
    <property type="nucleotide sequence ID" value="NZ_JAUFQK010000121.1"/>
</dbReference>
<accession>A0A923PFV4</accession>